<accession>A0ACB8SU85</accession>
<name>A0ACB8SU85_9AGAM</name>
<evidence type="ECO:0000313" key="1">
    <source>
        <dbReference type="EMBL" id="KAI0059680.1"/>
    </source>
</evidence>
<dbReference type="Proteomes" id="UP000814140">
    <property type="component" value="Unassembled WGS sequence"/>
</dbReference>
<sequence length="579" mass="64792">MFNDRSVWLHDPWLSIFALSCCAIVGMIFLTCATLLISVVRKLLRQASLRTIHGPPSVSLFSGNLTQMFNHGAAKFHKHLNDTYGRVYRITGFFGASVLVISDTHAVANILVKKDGTFERAPGIVENNRLVWGPGLLAATGAHHRRQRKMLNPIFAPRHLRSLVPLFHRVTRQLVLVLRQLTADEPREIELVDWLGRLSLELLSQGGLGYTFDSFNPNAEEHEFAAAIQEYMPTTSSLYVFQRIAHLLPRWPRFLRLCAFRIPSAKLHNVIRISDIIHKYSVRIFEEKKALLAKGDEDFTRQLSEGKDLISLLMRENEDSADDVRLPDEEIIGQIGTFLFAGTETTAVALSRILLLLAQNSDVQERLRSELNNASVPHTDGELTYEALSELPYLEAVCHETLRVYAPVAFISRAEDVAVPLSRPIETSDGPLSAIFVPQGTDIVIPSNAINRSKDIWGADAEEWKPERFLSPFPDSVAKARIPGVYSNTMTFSAGGSSCMYVFIVSPLLFGVQPDLRHITSGFKFSELEMKVALSHLVRSFRFSPSQAEIVWKYGGITTPAVKGTDTYGPKLPMVVERL</sequence>
<gene>
    <name evidence="1" type="ORF">BV25DRAFT_1918271</name>
</gene>
<comment type="caution">
    <text evidence="1">The sequence shown here is derived from an EMBL/GenBank/DDBJ whole genome shotgun (WGS) entry which is preliminary data.</text>
</comment>
<proteinExistence type="predicted"/>
<dbReference type="EMBL" id="MU277224">
    <property type="protein sequence ID" value="KAI0059680.1"/>
    <property type="molecule type" value="Genomic_DNA"/>
</dbReference>
<reference evidence="1" key="2">
    <citation type="journal article" date="2022" name="New Phytol.">
        <title>Evolutionary transition to the ectomycorrhizal habit in the genomes of a hyperdiverse lineage of mushroom-forming fungi.</title>
        <authorList>
            <person name="Looney B."/>
            <person name="Miyauchi S."/>
            <person name="Morin E."/>
            <person name="Drula E."/>
            <person name="Courty P.E."/>
            <person name="Kohler A."/>
            <person name="Kuo A."/>
            <person name="LaButti K."/>
            <person name="Pangilinan J."/>
            <person name="Lipzen A."/>
            <person name="Riley R."/>
            <person name="Andreopoulos W."/>
            <person name="He G."/>
            <person name="Johnson J."/>
            <person name="Nolan M."/>
            <person name="Tritt A."/>
            <person name="Barry K.W."/>
            <person name="Grigoriev I.V."/>
            <person name="Nagy L.G."/>
            <person name="Hibbett D."/>
            <person name="Henrissat B."/>
            <person name="Matheny P.B."/>
            <person name="Labbe J."/>
            <person name="Martin F.M."/>
        </authorList>
    </citation>
    <scope>NUCLEOTIDE SEQUENCE</scope>
    <source>
        <strain evidence="1">HHB10654</strain>
    </source>
</reference>
<protein>
    <submittedName>
        <fullName evidence="1">Cytochrome P450</fullName>
    </submittedName>
</protein>
<keyword evidence="2" id="KW-1185">Reference proteome</keyword>
<evidence type="ECO:0000313" key="2">
    <source>
        <dbReference type="Proteomes" id="UP000814140"/>
    </source>
</evidence>
<reference evidence="1" key="1">
    <citation type="submission" date="2021-03" db="EMBL/GenBank/DDBJ databases">
        <authorList>
            <consortium name="DOE Joint Genome Institute"/>
            <person name="Ahrendt S."/>
            <person name="Looney B.P."/>
            <person name="Miyauchi S."/>
            <person name="Morin E."/>
            <person name="Drula E."/>
            <person name="Courty P.E."/>
            <person name="Chicoki N."/>
            <person name="Fauchery L."/>
            <person name="Kohler A."/>
            <person name="Kuo A."/>
            <person name="Labutti K."/>
            <person name="Pangilinan J."/>
            <person name="Lipzen A."/>
            <person name="Riley R."/>
            <person name="Andreopoulos W."/>
            <person name="He G."/>
            <person name="Johnson J."/>
            <person name="Barry K.W."/>
            <person name="Grigoriev I.V."/>
            <person name="Nagy L."/>
            <person name="Hibbett D."/>
            <person name="Henrissat B."/>
            <person name="Matheny P.B."/>
            <person name="Labbe J."/>
            <person name="Martin F."/>
        </authorList>
    </citation>
    <scope>NUCLEOTIDE SEQUENCE</scope>
    <source>
        <strain evidence="1">HHB10654</strain>
    </source>
</reference>
<organism evidence="1 2">
    <name type="scientific">Artomyces pyxidatus</name>
    <dbReference type="NCBI Taxonomy" id="48021"/>
    <lineage>
        <taxon>Eukaryota</taxon>
        <taxon>Fungi</taxon>
        <taxon>Dikarya</taxon>
        <taxon>Basidiomycota</taxon>
        <taxon>Agaricomycotina</taxon>
        <taxon>Agaricomycetes</taxon>
        <taxon>Russulales</taxon>
        <taxon>Auriscalpiaceae</taxon>
        <taxon>Artomyces</taxon>
    </lineage>
</organism>